<organism evidence="3 4">
    <name type="scientific">Halopolyspora algeriensis</name>
    <dbReference type="NCBI Taxonomy" id="1500506"/>
    <lineage>
        <taxon>Bacteria</taxon>
        <taxon>Bacillati</taxon>
        <taxon>Actinomycetota</taxon>
        <taxon>Actinomycetes</taxon>
        <taxon>Actinomycetes incertae sedis</taxon>
        <taxon>Halopolyspora</taxon>
    </lineage>
</organism>
<dbReference type="AlphaFoldDB" id="A0A368VWT4"/>
<dbReference type="Pfam" id="PF01075">
    <property type="entry name" value="Glyco_transf_9"/>
    <property type="match status" value="1"/>
</dbReference>
<sequence>MAVTEQYTVLVLRALGLGDLLTAVPALRGLRRAFPDGRIVLAAPAPLADLLPLIGAVDTLWPTAGLREFGRPDRAPDIAVNLHGSGPESIEALRAADPRRIMTHAHPSFPELDGPQWVDDQHEVRRWCRLLGHYGTEADESRLDLQRPGRGSDRPGAVVVHPGASHRARQWPPECFARVARRLADRGHDVVITGSAQERALAEGIAEGAGLPRTTVLAGGTDLYRLAALVSEASLVVCADTGLAHVATAFATPSVILFGPVSPRHWGPPDKPRHAALWAGSVGDTFADRPDAGLLRLSVEDVLEAAQRVLAHAAELDTAGRGGVR</sequence>
<dbReference type="PANTHER" id="PTHR30160:SF1">
    <property type="entry name" value="LIPOPOLYSACCHARIDE 1,2-N-ACETYLGLUCOSAMINETRANSFERASE-RELATED"/>
    <property type="match status" value="1"/>
</dbReference>
<keyword evidence="2 3" id="KW-0808">Transferase</keyword>
<dbReference type="PANTHER" id="PTHR30160">
    <property type="entry name" value="TETRAACYLDISACCHARIDE 4'-KINASE-RELATED"/>
    <property type="match status" value="1"/>
</dbReference>
<evidence type="ECO:0000313" key="4">
    <source>
        <dbReference type="Proteomes" id="UP000253495"/>
    </source>
</evidence>
<dbReference type="CDD" id="cd03789">
    <property type="entry name" value="GT9_LPS_heptosyltransferase"/>
    <property type="match status" value="1"/>
</dbReference>
<dbReference type="InterPro" id="IPR051199">
    <property type="entry name" value="LPS_LOS_Heptosyltrfase"/>
</dbReference>
<reference evidence="3 4" key="1">
    <citation type="submission" date="2018-07" db="EMBL/GenBank/DDBJ databases">
        <title>Genomic Encyclopedia of Type Strains, Phase III (KMG-III): the genomes of soil and plant-associated and newly described type strains.</title>
        <authorList>
            <person name="Whitman W."/>
        </authorList>
    </citation>
    <scope>NUCLEOTIDE SEQUENCE [LARGE SCALE GENOMIC DNA]</scope>
    <source>
        <strain evidence="3 4">CECT 8575</strain>
    </source>
</reference>
<name>A0A368VWT4_9ACTN</name>
<comment type="caution">
    <text evidence="3">The sequence shown here is derived from an EMBL/GenBank/DDBJ whole genome shotgun (WGS) entry which is preliminary data.</text>
</comment>
<dbReference type="GO" id="GO:0005829">
    <property type="term" value="C:cytosol"/>
    <property type="evidence" value="ECO:0007669"/>
    <property type="project" value="TreeGrafter"/>
</dbReference>
<keyword evidence="1" id="KW-0328">Glycosyltransferase</keyword>
<dbReference type="Proteomes" id="UP000253495">
    <property type="component" value="Unassembled WGS sequence"/>
</dbReference>
<dbReference type="RefSeq" id="WP_246195446.1">
    <property type="nucleotide sequence ID" value="NZ_QPJC01000004.1"/>
</dbReference>
<proteinExistence type="predicted"/>
<accession>A0A368VWT4</accession>
<dbReference type="GO" id="GO:0008713">
    <property type="term" value="F:ADP-heptose-lipopolysaccharide heptosyltransferase activity"/>
    <property type="evidence" value="ECO:0007669"/>
    <property type="project" value="TreeGrafter"/>
</dbReference>
<dbReference type="InterPro" id="IPR002201">
    <property type="entry name" value="Glyco_trans_9"/>
</dbReference>
<dbReference type="Gene3D" id="3.40.50.2000">
    <property type="entry name" value="Glycogen Phosphorylase B"/>
    <property type="match status" value="2"/>
</dbReference>
<dbReference type="EMBL" id="QPJC01000004">
    <property type="protein sequence ID" value="RCW44617.1"/>
    <property type="molecule type" value="Genomic_DNA"/>
</dbReference>
<dbReference type="GO" id="GO:0009244">
    <property type="term" value="P:lipopolysaccharide core region biosynthetic process"/>
    <property type="evidence" value="ECO:0007669"/>
    <property type="project" value="TreeGrafter"/>
</dbReference>
<evidence type="ECO:0000256" key="1">
    <source>
        <dbReference type="ARBA" id="ARBA00022676"/>
    </source>
</evidence>
<gene>
    <name evidence="3" type="ORF">DFQ14_104206</name>
</gene>
<protein>
    <submittedName>
        <fullName evidence="3">ADP-heptose:LPS heptosyltransferase</fullName>
    </submittedName>
</protein>
<evidence type="ECO:0000256" key="2">
    <source>
        <dbReference type="ARBA" id="ARBA00022679"/>
    </source>
</evidence>
<dbReference type="SUPFAM" id="SSF53756">
    <property type="entry name" value="UDP-Glycosyltransferase/glycogen phosphorylase"/>
    <property type="match status" value="1"/>
</dbReference>
<keyword evidence="4" id="KW-1185">Reference proteome</keyword>
<evidence type="ECO:0000313" key="3">
    <source>
        <dbReference type="EMBL" id="RCW44617.1"/>
    </source>
</evidence>